<keyword evidence="1 5" id="KW-0560">Oxidoreductase</keyword>
<evidence type="ECO:0000259" key="4">
    <source>
        <dbReference type="PROSITE" id="PS51384"/>
    </source>
</evidence>
<dbReference type="GO" id="GO:0052875">
    <property type="term" value="F:riboflavin reductase [NAD(P)H] activity"/>
    <property type="evidence" value="ECO:0007669"/>
    <property type="project" value="UniProtKB-EC"/>
</dbReference>
<evidence type="ECO:0000256" key="2">
    <source>
        <dbReference type="ARBA" id="ARBA00023223"/>
    </source>
</evidence>
<dbReference type="SUPFAM" id="SSF63380">
    <property type="entry name" value="Riboflavin synthase domain-like"/>
    <property type="match status" value="1"/>
</dbReference>
<dbReference type="Gene3D" id="2.40.30.10">
    <property type="entry name" value="Translation factors"/>
    <property type="match status" value="1"/>
</dbReference>
<dbReference type="NCBIfam" id="NF005963">
    <property type="entry name" value="PRK08051.1"/>
    <property type="match status" value="1"/>
</dbReference>
<dbReference type="Proteomes" id="UP001236258">
    <property type="component" value="Unassembled WGS sequence"/>
</dbReference>
<comment type="caution">
    <text evidence="5">The sequence shown here is derived from an EMBL/GenBank/DDBJ whole genome shotgun (WGS) entry which is preliminary data.</text>
</comment>
<comment type="similarity">
    <text evidence="3">Belongs to the Fre/LuxG FAD/NAD(P) flavoprotein oxidoreductase family.</text>
</comment>
<dbReference type="EC" id="1.5.1.41" evidence="5"/>
<evidence type="ECO:0000313" key="6">
    <source>
        <dbReference type="Proteomes" id="UP001236258"/>
    </source>
</evidence>
<feature type="domain" description="FAD-binding FR-type" evidence="4">
    <location>
        <begin position="1"/>
        <end position="102"/>
    </location>
</feature>
<dbReference type="PROSITE" id="PS51384">
    <property type="entry name" value="FAD_FR"/>
    <property type="match status" value="1"/>
</dbReference>
<dbReference type="InterPro" id="IPR017927">
    <property type="entry name" value="FAD-bd_FR_type"/>
</dbReference>
<evidence type="ECO:0000256" key="3">
    <source>
        <dbReference type="ARBA" id="ARBA00038177"/>
    </source>
</evidence>
<dbReference type="Gene3D" id="3.40.50.80">
    <property type="entry name" value="Nucleotide-binding domain of ferredoxin-NADP reductase (FNR) module"/>
    <property type="match status" value="1"/>
</dbReference>
<organism evidence="5 6">
    <name type="scientific">Alkalimonas delamerensis</name>
    <dbReference type="NCBI Taxonomy" id="265981"/>
    <lineage>
        <taxon>Bacteria</taxon>
        <taxon>Pseudomonadati</taxon>
        <taxon>Pseudomonadota</taxon>
        <taxon>Gammaproteobacteria</taxon>
        <taxon>Alkalimonas</taxon>
    </lineage>
</organism>
<dbReference type="PANTHER" id="PTHR47354">
    <property type="entry name" value="NADH OXIDOREDUCTASE HCR"/>
    <property type="match status" value="1"/>
</dbReference>
<proteinExistence type="inferred from homology"/>
<evidence type="ECO:0000256" key="1">
    <source>
        <dbReference type="ARBA" id="ARBA00023002"/>
    </source>
</evidence>
<accession>A0ABT9GTH1</accession>
<dbReference type="PRINTS" id="PR00410">
    <property type="entry name" value="PHEHYDRXLASE"/>
</dbReference>
<evidence type="ECO:0000313" key="5">
    <source>
        <dbReference type="EMBL" id="MDP4530247.1"/>
    </source>
</evidence>
<dbReference type="InterPro" id="IPR017938">
    <property type="entry name" value="Riboflavin_synthase-like_b-brl"/>
</dbReference>
<dbReference type="SUPFAM" id="SSF52343">
    <property type="entry name" value="Ferredoxin reductase-like, C-terminal NADP-linked domain"/>
    <property type="match status" value="1"/>
</dbReference>
<keyword evidence="6" id="KW-1185">Reference proteome</keyword>
<dbReference type="RefSeq" id="WP_305946278.1">
    <property type="nucleotide sequence ID" value="NZ_JAUZVY010000007.1"/>
</dbReference>
<dbReference type="Pfam" id="PF00175">
    <property type="entry name" value="NAD_binding_1"/>
    <property type="match status" value="1"/>
</dbReference>
<reference evidence="5 6" key="1">
    <citation type="submission" date="2023-08" db="EMBL/GenBank/DDBJ databases">
        <authorList>
            <person name="Joshi A."/>
            <person name="Thite S."/>
        </authorList>
    </citation>
    <scope>NUCLEOTIDE SEQUENCE [LARGE SCALE GENOMIC DNA]</scope>
    <source>
        <strain evidence="5 6">1E1</strain>
    </source>
</reference>
<dbReference type="EMBL" id="JAUZVY010000007">
    <property type="protein sequence ID" value="MDP4530247.1"/>
    <property type="molecule type" value="Genomic_DNA"/>
</dbReference>
<dbReference type="PANTHER" id="PTHR47354:SF7">
    <property type="entry name" value="NAD(P)H-FLAVIN REDUCTASE"/>
    <property type="match status" value="1"/>
</dbReference>
<sequence>MNPTQCAVEAITPLTPFVQRVLLRPEQPVTFLPGQYLQLCLTEQDKRPFSLACTPDSQLLELHIGGSKADEYSSQALNYLMQQQQAGQPVCIEGGLGQAFLRAERDNPIVLLAGGTGFSYIYSLAQALQQQGQNRPVFLYWGVREESSLYLQQQLASWASSQPGFRFIPVVQEPEASWQGRTGLVHQAVLDDFVSLDAYDIYIAGPFPMVGMARDAFLQQGAHREQMFADAFAYI</sequence>
<name>A0ABT9GTH1_9GAMM</name>
<dbReference type="InterPro" id="IPR050415">
    <property type="entry name" value="MRET"/>
</dbReference>
<gene>
    <name evidence="5" type="primary">fre</name>
    <name evidence="5" type="ORF">Q3O59_14550</name>
</gene>
<dbReference type="InterPro" id="IPR001433">
    <property type="entry name" value="OxRdtase_FAD/NAD-bd"/>
</dbReference>
<keyword evidence="2" id="KW-0455">Luminescence</keyword>
<protein>
    <submittedName>
        <fullName evidence="5">NAD(P)H-flavin reductase</fullName>
        <ecNumber evidence="5">1.5.1.41</ecNumber>
    </submittedName>
</protein>
<dbReference type="CDD" id="cd06189">
    <property type="entry name" value="flavin_oxioreductase"/>
    <property type="match status" value="1"/>
</dbReference>
<dbReference type="InterPro" id="IPR039261">
    <property type="entry name" value="FNR_nucleotide-bd"/>
</dbReference>